<dbReference type="EMBL" id="BAABHB010000004">
    <property type="protein sequence ID" value="GAA4406098.1"/>
    <property type="molecule type" value="Genomic_DNA"/>
</dbReference>
<comment type="caution">
    <text evidence="1">The sequence shown here is derived from an EMBL/GenBank/DDBJ whole genome shotgun (WGS) entry which is preliminary data.</text>
</comment>
<dbReference type="Gene3D" id="1.25.40.390">
    <property type="match status" value="1"/>
</dbReference>
<keyword evidence="1" id="KW-0449">Lipoprotein</keyword>
<protein>
    <submittedName>
        <fullName evidence="1">SusD/RagB family nutrient-binding outer membrane lipoprotein</fullName>
    </submittedName>
</protein>
<dbReference type="InterPro" id="IPR011990">
    <property type="entry name" value="TPR-like_helical_dom_sf"/>
</dbReference>
<dbReference type="InterPro" id="IPR041662">
    <property type="entry name" value="SusD-like_2"/>
</dbReference>
<name>A0ABP8KGB9_9BACT</name>
<organism evidence="1 2">
    <name type="scientific">Nibrella viscosa</name>
    <dbReference type="NCBI Taxonomy" id="1084524"/>
    <lineage>
        <taxon>Bacteria</taxon>
        <taxon>Pseudomonadati</taxon>
        <taxon>Bacteroidota</taxon>
        <taxon>Cytophagia</taxon>
        <taxon>Cytophagales</taxon>
        <taxon>Spirosomataceae</taxon>
        <taxon>Nibrella</taxon>
    </lineage>
</organism>
<proteinExistence type="predicted"/>
<reference evidence="2" key="1">
    <citation type="journal article" date="2019" name="Int. J. Syst. Evol. Microbiol.">
        <title>The Global Catalogue of Microorganisms (GCM) 10K type strain sequencing project: providing services to taxonomists for standard genome sequencing and annotation.</title>
        <authorList>
            <consortium name="The Broad Institute Genomics Platform"/>
            <consortium name="The Broad Institute Genome Sequencing Center for Infectious Disease"/>
            <person name="Wu L."/>
            <person name="Ma J."/>
        </authorList>
    </citation>
    <scope>NUCLEOTIDE SEQUENCE [LARGE SCALE GENOMIC DNA]</scope>
    <source>
        <strain evidence="2">JCM 17925</strain>
    </source>
</reference>
<sequence>MALILTMGACTKDFEQININPNRPSSVPLDYLLAQSSLMIAGEGGDPGYRSWRTNIIYCAMMMQQMSSVEVGFYRGTVYTFQGDLSAAWFERAYPNSIKNLVNLIELAKKDAKNVNITSMARILRVIEMATLTDIYGDVPYFEAGYGALTGVFSPKYDPQKAIYADLLKELDEAGSALSTSAYIPTQADFVFGGDINKWKRAANSLMLRLAMRMQKADAAAAQSWAKKAADKGLMSGNDDTFALKYVPGTTAGANSNPNSWNMAAIGRGIVTADNIQWGKTYIDALVRRKDPRLSVVSALKSGDTTPDKQIGLPIGTDATMLAALPAPLNNRANYSRPAPNMYALGNPYFIMTYAESELLKAEAIERGWVTGSAKTSYDNALVAGVLQLNSYAGNLTAAQAQAYLEANPYPASGTLDAKMDAIHTELWMTTGATLNHMEAWHNWRRTGYPKLTPVNYPGNETNGQIPRRLRYSQGEFGVNPNINEAITRQGPDLFTTRVWWDKQ</sequence>
<evidence type="ECO:0000313" key="1">
    <source>
        <dbReference type="EMBL" id="GAA4406098.1"/>
    </source>
</evidence>
<dbReference type="Pfam" id="PF12771">
    <property type="entry name" value="SusD-like_2"/>
    <property type="match status" value="1"/>
</dbReference>
<dbReference type="SUPFAM" id="SSF48452">
    <property type="entry name" value="TPR-like"/>
    <property type="match status" value="1"/>
</dbReference>
<evidence type="ECO:0000313" key="2">
    <source>
        <dbReference type="Proteomes" id="UP001500936"/>
    </source>
</evidence>
<keyword evidence="2" id="KW-1185">Reference proteome</keyword>
<gene>
    <name evidence="1" type="ORF">GCM10023187_25170</name>
</gene>
<accession>A0ABP8KGB9</accession>
<dbReference type="Proteomes" id="UP001500936">
    <property type="component" value="Unassembled WGS sequence"/>
</dbReference>